<dbReference type="PANTHER" id="PTHR30579">
    <property type="entry name" value="TRANSCRIPTIONAL REGULATOR"/>
    <property type="match status" value="1"/>
</dbReference>
<dbReference type="GeneID" id="61364254"/>
<dbReference type="Gene3D" id="3.40.190.10">
    <property type="entry name" value="Periplasmic binding protein-like II"/>
    <property type="match status" value="2"/>
</dbReference>
<dbReference type="Gene3D" id="1.10.10.10">
    <property type="entry name" value="Winged helix-like DNA-binding domain superfamily/Winged helix DNA-binding domain"/>
    <property type="match status" value="1"/>
</dbReference>
<dbReference type="InterPro" id="IPR005119">
    <property type="entry name" value="LysR_subst-bd"/>
</dbReference>
<evidence type="ECO:0000256" key="2">
    <source>
        <dbReference type="ARBA" id="ARBA00023015"/>
    </source>
</evidence>
<dbReference type="InterPro" id="IPR000847">
    <property type="entry name" value="LysR_HTH_N"/>
</dbReference>
<dbReference type="AlphaFoldDB" id="A0A5H2Q385"/>
<accession>A0A5H2Q385</accession>
<dbReference type="SUPFAM" id="SSF46785">
    <property type="entry name" value="Winged helix' DNA-binding domain"/>
    <property type="match status" value="1"/>
</dbReference>
<dbReference type="Pfam" id="PF00126">
    <property type="entry name" value="HTH_1"/>
    <property type="match status" value="1"/>
</dbReference>
<evidence type="ECO:0000256" key="4">
    <source>
        <dbReference type="ARBA" id="ARBA00023163"/>
    </source>
</evidence>
<keyword evidence="4" id="KW-0804">Transcription</keyword>
<dbReference type="InterPro" id="IPR036388">
    <property type="entry name" value="WH-like_DNA-bd_sf"/>
</dbReference>
<keyword evidence="3" id="KW-0238">DNA-binding</keyword>
<protein>
    <submittedName>
        <fullName evidence="5">LysR family transcriptional regulator</fullName>
    </submittedName>
</protein>
<dbReference type="InterPro" id="IPR050176">
    <property type="entry name" value="LTTR"/>
</dbReference>
<keyword evidence="5" id="KW-0614">Plasmid</keyword>
<reference evidence="5" key="1">
    <citation type="submission" date="2018-01" db="EMBL/GenBank/DDBJ databases">
        <title>Complete Genome Sequence of three strains from Ralstonia solanacearum ecotype Moko sequevar IIA-53 from Brazil.</title>
        <authorList>
            <person name="Silva J.R."/>
            <person name="Albuquerque G.M.R."/>
            <person name="Pais A.K.L."/>
            <person name="Silva A.M.F."/>
            <person name="Boiteux M.E.N.F."/>
            <person name="Souza E.B."/>
            <person name="Mariano R.L.R."/>
        </authorList>
    </citation>
    <scope>NUCLEOTIDE SEQUENCE [LARGE SCALE GENOMIC DNA]</scope>
    <source>
        <strain evidence="5">SFC</strain>
        <plasmid evidence="5">unnamed</plasmid>
    </source>
</reference>
<dbReference type="SUPFAM" id="SSF53850">
    <property type="entry name" value="Periplasmic binding protein-like II"/>
    <property type="match status" value="1"/>
</dbReference>
<dbReference type="GO" id="GO:0003677">
    <property type="term" value="F:DNA binding"/>
    <property type="evidence" value="ECO:0007669"/>
    <property type="project" value="UniProtKB-KW"/>
</dbReference>
<geneLocation type="plasmid" evidence="5">
    <name>unnamed</name>
</geneLocation>
<dbReference type="PRINTS" id="PR00039">
    <property type="entry name" value="HTHLYSR"/>
</dbReference>
<dbReference type="Pfam" id="PF03466">
    <property type="entry name" value="LysR_substrate"/>
    <property type="match status" value="1"/>
</dbReference>
<comment type="similarity">
    <text evidence="1">Belongs to the LysR transcriptional regulatory family.</text>
</comment>
<dbReference type="RefSeq" id="WP_014618820.1">
    <property type="nucleotide sequence ID" value="NZ_CDLS01000001.1"/>
</dbReference>
<dbReference type="GO" id="GO:0003700">
    <property type="term" value="F:DNA-binding transcription factor activity"/>
    <property type="evidence" value="ECO:0007669"/>
    <property type="project" value="InterPro"/>
</dbReference>
<sequence>MLPTDLQPDWLRAFVAAVDTGSLTSAAKLVYRSQSAVSMQIKKLEDVVGKPLLVRDAKHLSLTPVGADLLLYARRMLELQAEALAAIHGPHITGRIRLGVPDDYAMPYLTPVLRQFSTRYPNIEVTLVCEQSTVLIPKIERSELDLAVVTRDHPERGALLLREGLVWVGTEQHEAWRRDPLPIAVHEAGSLPRTLALSALAAQKRHYRIVYHSPNVAGQHAAAASGMAIAVLTRCSVPPALKILDARHGLPDLPDLDVALVRGKKSVRSQAVDAMYEQIVLALGKGLEHGMR</sequence>
<proteinExistence type="inferred from homology"/>
<keyword evidence="2" id="KW-0805">Transcription regulation</keyword>
<evidence type="ECO:0000313" key="5">
    <source>
        <dbReference type="EMBL" id="AYB58077.1"/>
    </source>
</evidence>
<dbReference type="PANTHER" id="PTHR30579:SF7">
    <property type="entry name" value="HTH-TYPE TRANSCRIPTIONAL REGULATOR LRHA-RELATED"/>
    <property type="match status" value="1"/>
</dbReference>
<gene>
    <name evidence="5" type="ORF">C2L97_18900</name>
</gene>
<evidence type="ECO:0000256" key="3">
    <source>
        <dbReference type="ARBA" id="ARBA00023125"/>
    </source>
</evidence>
<dbReference type="PROSITE" id="PS50931">
    <property type="entry name" value="HTH_LYSR"/>
    <property type="match status" value="1"/>
</dbReference>
<organism evidence="5">
    <name type="scientific">Ralstonia solanacearum</name>
    <name type="common">Pseudomonas solanacearum</name>
    <dbReference type="NCBI Taxonomy" id="305"/>
    <lineage>
        <taxon>Bacteria</taxon>
        <taxon>Pseudomonadati</taxon>
        <taxon>Pseudomonadota</taxon>
        <taxon>Betaproteobacteria</taxon>
        <taxon>Burkholderiales</taxon>
        <taxon>Burkholderiaceae</taxon>
        <taxon>Ralstonia</taxon>
        <taxon>Ralstonia solanacearum species complex</taxon>
    </lineage>
</organism>
<evidence type="ECO:0000256" key="1">
    <source>
        <dbReference type="ARBA" id="ARBA00009437"/>
    </source>
</evidence>
<dbReference type="InterPro" id="IPR036390">
    <property type="entry name" value="WH_DNA-bd_sf"/>
</dbReference>
<name>A0A5H2Q385_RALSL</name>
<dbReference type="EMBL" id="CP026093">
    <property type="protein sequence ID" value="AYB58077.1"/>
    <property type="molecule type" value="Genomic_DNA"/>
</dbReference>